<accession>A0ABQ2WBF9</accession>
<evidence type="ECO:0000313" key="12">
    <source>
        <dbReference type="Proteomes" id="UP000647585"/>
    </source>
</evidence>
<dbReference type="NCBIfam" id="NF038237">
    <property type="entry name" value="retron_Ec67_fus"/>
    <property type="match status" value="1"/>
</dbReference>
<proteinExistence type="inferred from homology"/>
<dbReference type="InterPro" id="IPR000477">
    <property type="entry name" value="RT_dom"/>
</dbReference>
<evidence type="ECO:0000256" key="2">
    <source>
        <dbReference type="ARBA" id="ARBA00022679"/>
    </source>
</evidence>
<evidence type="ECO:0000256" key="6">
    <source>
        <dbReference type="ARBA" id="ARBA00022918"/>
    </source>
</evidence>
<evidence type="ECO:0000256" key="5">
    <source>
        <dbReference type="ARBA" id="ARBA00022842"/>
    </source>
</evidence>
<keyword evidence="6" id="KW-0695">RNA-directed DNA polymerase</keyword>
<dbReference type="EC" id="2.7.7.49" evidence="1"/>
<dbReference type="PANTHER" id="PTHR34047">
    <property type="entry name" value="NUCLEAR INTRON MATURASE 1, MITOCHONDRIAL-RELATED"/>
    <property type="match status" value="1"/>
</dbReference>
<comment type="similarity">
    <text evidence="8">Belongs to the bacterial reverse transcriptase family.</text>
</comment>
<dbReference type="PANTHER" id="PTHR34047:SF7">
    <property type="entry name" value="RNA-DIRECTED DNA POLYMERASE"/>
    <property type="match status" value="1"/>
</dbReference>
<dbReference type="InterPro" id="IPR043502">
    <property type="entry name" value="DNA/RNA_pol_sf"/>
</dbReference>
<reference evidence="12" key="1">
    <citation type="journal article" date="2019" name="Int. J. Syst. Evol. Microbiol.">
        <title>The Global Catalogue of Microorganisms (GCM) 10K type strain sequencing project: providing services to taxonomists for standard genome sequencing and annotation.</title>
        <authorList>
            <consortium name="The Broad Institute Genomics Platform"/>
            <consortium name="The Broad Institute Genome Sequencing Center for Infectious Disease"/>
            <person name="Wu L."/>
            <person name="Ma J."/>
        </authorList>
    </citation>
    <scope>NUCLEOTIDE SEQUENCE [LARGE SCALE GENOMIC DNA]</scope>
    <source>
        <strain evidence="12">KCTC 22157</strain>
    </source>
</reference>
<dbReference type="PROSITE" id="PS50878">
    <property type="entry name" value="RT_POL"/>
    <property type="match status" value="1"/>
</dbReference>
<evidence type="ECO:0000256" key="8">
    <source>
        <dbReference type="ARBA" id="ARBA00034120"/>
    </source>
</evidence>
<comment type="caution">
    <text evidence="11">The sequence shown here is derived from an EMBL/GenBank/DDBJ whole genome shotgun (WGS) entry which is preliminary data.</text>
</comment>
<dbReference type="CDD" id="cd03487">
    <property type="entry name" value="RT_Bac_retron_II"/>
    <property type="match status" value="1"/>
</dbReference>
<feature type="domain" description="Reverse transcriptase" evidence="10">
    <location>
        <begin position="1"/>
        <end position="260"/>
    </location>
</feature>
<dbReference type="EMBL" id="BMXO01000001">
    <property type="protein sequence ID" value="GGW46935.1"/>
    <property type="molecule type" value="Genomic_DNA"/>
</dbReference>
<keyword evidence="2" id="KW-0808">Transferase</keyword>
<sequence length="583" mass="67323">MSALKKLKSACDINDLAKLLNFKSSNIAYIIYRLKEEEKYSSFEIKKSSGGLRTIDAPEPKLKNLQSNLAYLLQECLTEIEKTSQIKSTASQAFQPKKSIITNASLHRKKRFLFNLDIENYFGSINFGRVRGFFIKNKNFELDPKIATLIAQIACYRNRLPQGSPASPIISNLISHILDMRLIELSAKNKCFYTRYADDITFSTNLTEFPPEIAYESEDKIWSPSQKLTKLILKNGFNINYQKVRMQLHFSRQEVTGLTTNRIINTPIEYRKNARAMVRSLIMKGSFHMPKEEQEASVEQLHGILSFIDHVKLVTKHGHSNDPHSLPAAKEEKKSSFEKDFADFLFYKYCYAPTKPLIICEGKTDNIYLKCAIKSLDSKYPKLIHPNNKQDFKIDFFKYSRSQGGDSQKGRLLELRGGEGNLKNFISAYDKKCTKIRAPGKLHPVIVLIDNDKGGKQILSLIKNLKRETSTVTGNEDYYFINNNLYVIPIPDIMGNKNTTIEDFFYKKTLNRKINGRVFNRKNDHSGKNFYGKYEFAQKIVQKDLKNINFKKFIKILDRFELVISDYKRYLKSKALQNSRANH</sequence>
<evidence type="ECO:0000256" key="1">
    <source>
        <dbReference type="ARBA" id="ARBA00012493"/>
    </source>
</evidence>
<evidence type="ECO:0000313" key="11">
    <source>
        <dbReference type="EMBL" id="GGW46935.1"/>
    </source>
</evidence>
<dbReference type="InterPro" id="IPR053543">
    <property type="entry name" value="Bacterial_RT"/>
</dbReference>
<dbReference type="Pfam" id="PF00078">
    <property type="entry name" value="RVT_1"/>
    <property type="match status" value="1"/>
</dbReference>
<evidence type="ECO:0000256" key="3">
    <source>
        <dbReference type="ARBA" id="ARBA00022695"/>
    </source>
</evidence>
<keyword evidence="7" id="KW-0051">Antiviral defense</keyword>
<keyword evidence="12" id="KW-1185">Reference proteome</keyword>
<name>A0ABQ2WBF9_9GAMM</name>
<keyword evidence="3" id="KW-0548">Nucleotidyltransferase</keyword>
<evidence type="ECO:0000256" key="7">
    <source>
        <dbReference type="ARBA" id="ARBA00023118"/>
    </source>
</evidence>
<organism evidence="11 12">
    <name type="scientific">Halomonas johnsoniae</name>
    <dbReference type="NCBI Taxonomy" id="502832"/>
    <lineage>
        <taxon>Bacteria</taxon>
        <taxon>Pseudomonadati</taxon>
        <taxon>Pseudomonadota</taxon>
        <taxon>Gammaproteobacteria</taxon>
        <taxon>Oceanospirillales</taxon>
        <taxon>Halomonadaceae</taxon>
        <taxon>Halomonas</taxon>
    </lineage>
</organism>
<gene>
    <name evidence="11" type="ORF">GCM10007158_04860</name>
</gene>
<dbReference type="SUPFAM" id="SSF56672">
    <property type="entry name" value="DNA/RNA polymerases"/>
    <property type="match status" value="1"/>
</dbReference>
<evidence type="ECO:0000259" key="10">
    <source>
        <dbReference type="PROSITE" id="PS50878"/>
    </source>
</evidence>
<keyword evidence="5" id="KW-0460">Magnesium</keyword>
<dbReference type="PRINTS" id="PR00866">
    <property type="entry name" value="RNADNAPOLMS"/>
</dbReference>
<keyword evidence="4" id="KW-0479">Metal-binding</keyword>
<comment type="catalytic activity">
    <reaction evidence="9">
        <text>DNA(n) + a 2'-deoxyribonucleoside 5'-triphosphate = DNA(n+1) + diphosphate</text>
        <dbReference type="Rhea" id="RHEA:22508"/>
        <dbReference type="Rhea" id="RHEA-COMP:17339"/>
        <dbReference type="Rhea" id="RHEA-COMP:17340"/>
        <dbReference type="ChEBI" id="CHEBI:33019"/>
        <dbReference type="ChEBI" id="CHEBI:61560"/>
        <dbReference type="ChEBI" id="CHEBI:173112"/>
        <dbReference type="EC" id="2.7.7.49"/>
    </reaction>
</comment>
<evidence type="ECO:0000256" key="9">
    <source>
        <dbReference type="ARBA" id="ARBA00048173"/>
    </source>
</evidence>
<dbReference type="Proteomes" id="UP000647585">
    <property type="component" value="Unassembled WGS sequence"/>
</dbReference>
<dbReference type="InterPro" id="IPR051083">
    <property type="entry name" value="GrpII_Intron_Splice-Mob/Def"/>
</dbReference>
<dbReference type="RefSeq" id="WP_193460877.1">
    <property type="nucleotide sequence ID" value="NZ_BMXO01000001.1"/>
</dbReference>
<evidence type="ECO:0000256" key="4">
    <source>
        <dbReference type="ARBA" id="ARBA00022723"/>
    </source>
</evidence>
<dbReference type="InterPro" id="IPR000123">
    <property type="entry name" value="Reverse_transcriptase_msDNA"/>
</dbReference>
<protein>
    <recommendedName>
        <fullName evidence="1">RNA-directed DNA polymerase</fullName>
        <ecNumber evidence="1">2.7.7.49</ecNumber>
    </recommendedName>
</protein>